<dbReference type="CDD" id="cd05016">
    <property type="entry name" value="SIS_PGI_2"/>
    <property type="match status" value="1"/>
</dbReference>
<dbReference type="PROSITE" id="PS51463">
    <property type="entry name" value="P_GLUCOSE_ISOMERASE_3"/>
    <property type="match status" value="1"/>
</dbReference>
<dbReference type="GO" id="GO:0016853">
    <property type="term" value="F:isomerase activity"/>
    <property type="evidence" value="ECO:0007669"/>
    <property type="project" value="UniProtKB-KW"/>
</dbReference>
<dbReference type="InterPro" id="IPR023096">
    <property type="entry name" value="G6P_Isomerase_C"/>
</dbReference>
<comment type="function">
    <text evidence="7">Catalyzes the reversible isomerization of glucose-6-phosphate to fructose-6-phosphate.</text>
</comment>
<dbReference type="Gene3D" id="1.10.1390.10">
    <property type="match status" value="1"/>
</dbReference>
<evidence type="ECO:0000256" key="2">
    <source>
        <dbReference type="ARBA" id="ARBA00006604"/>
    </source>
</evidence>
<proteinExistence type="inferred from homology"/>
<dbReference type="SUPFAM" id="SSF53697">
    <property type="entry name" value="SIS domain"/>
    <property type="match status" value="1"/>
</dbReference>
<sequence length="554" mass="60635">MAEHDCGLSARMASFPALQQHRRDWQHELRTLFRDSERSNRFSVSARDCGITLDFSKNHLDDETLQLLVGCAREARLTDAVQDLLRGERVNNTEDRPALHTALRFQGKPQTAEEHAVAACREQMAAFVERVRSGAWTGFSGKAITDVVNIGIGGSDLGPRMVTEALLPREPQPVRVHFVANIDGADLADLQWQLDPETTLFIVASKSFSTLETRENALSARAWTLAGGCPENALHKHFVASTSNIPAAVEFGIAEQNIFPLWDWVGGRYSLWSAIGLPIAMACGYEVFEQLLAGAQRMDVHFASAPLEQNLPALLALITFWYAQCWGAQSQVMLPYAQRLEKLPAWLQQLDMESLGKHVTRNGKSVDYVTGVVIWGSAGTNGQHSFHQLLHQGKLLVPADFVAVRKPMSTLTRQHNWLLANCFSQSRALMEGRSAGAIEAELLAKGMAAAEAAELAQHKAVPGNRPSNTILLDELTPATLGALLALYEHKVFALGTLLGINPFDQWGVELGKLLGEEIFTAASSGELPAGWDASTRSMVEACLPPETEKSTDQA</sequence>
<dbReference type="InterPro" id="IPR001672">
    <property type="entry name" value="G6P_Isomerase"/>
</dbReference>
<feature type="active site" evidence="7">
    <location>
        <position position="512"/>
    </location>
</feature>
<comment type="subcellular location">
    <subcellularLocation>
        <location evidence="7">Cytoplasm</location>
    </subcellularLocation>
</comment>
<evidence type="ECO:0000256" key="4">
    <source>
        <dbReference type="ARBA" id="ARBA00023152"/>
    </source>
</evidence>
<dbReference type="PROSITE" id="PS00174">
    <property type="entry name" value="P_GLUCOSE_ISOMERASE_2"/>
    <property type="match status" value="1"/>
</dbReference>
<comment type="pathway">
    <text evidence="1 7 8">Carbohydrate degradation; glycolysis; D-glyceraldehyde 3-phosphate and glycerone phosphate from D-glucose: step 2/4.</text>
</comment>
<evidence type="ECO:0000256" key="1">
    <source>
        <dbReference type="ARBA" id="ARBA00004926"/>
    </source>
</evidence>
<dbReference type="HAMAP" id="MF_00473">
    <property type="entry name" value="G6P_isomerase"/>
    <property type="match status" value="1"/>
</dbReference>
<dbReference type="EC" id="5.3.1.9" evidence="7"/>
<evidence type="ECO:0000313" key="10">
    <source>
        <dbReference type="Proteomes" id="UP001224392"/>
    </source>
</evidence>
<dbReference type="Proteomes" id="UP001224392">
    <property type="component" value="Unassembled WGS sequence"/>
</dbReference>
<reference evidence="9 10" key="1">
    <citation type="submission" date="2023-04" db="EMBL/GenBank/DDBJ databases">
        <title>Marinobulbifer ophiurae gen. nov., sp. Nov., isolate from tissue of brittle star Ophioplocus japonicus.</title>
        <authorList>
            <person name="Kawano K."/>
            <person name="Sawayama S."/>
            <person name="Nakagawa S."/>
        </authorList>
    </citation>
    <scope>NUCLEOTIDE SEQUENCE [LARGE SCALE GENOMIC DNA]</scope>
    <source>
        <strain evidence="9 10">NKW57</strain>
    </source>
</reference>
<keyword evidence="5 7" id="KW-0413">Isomerase</keyword>
<dbReference type="InterPro" id="IPR035482">
    <property type="entry name" value="SIS_PGI_2"/>
</dbReference>
<comment type="similarity">
    <text evidence="2 7 8">Belongs to the GPI family.</text>
</comment>
<dbReference type="InterPro" id="IPR035476">
    <property type="entry name" value="SIS_PGI_1"/>
</dbReference>
<comment type="caution">
    <text evidence="9">The sequence shown here is derived from an EMBL/GenBank/DDBJ whole genome shotgun (WGS) entry which is preliminary data.</text>
</comment>
<evidence type="ECO:0000256" key="5">
    <source>
        <dbReference type="ARBA" id="ARBA00023235"/>
    </source>
</evidence>
<keyword evidence="7" id="KW-0963">Cytoplasm</keyword>
<dbReference type="CDD" id="cd05015">
    <property type="entry name" value="SIS_PGI_1"/>
    <property type="match status" value="1"/>
</dbReference>
<keyword evidence="4 7" id="KW-0324">Glycolysis</keyword>
<evidence type="ECO:0000256" key="6">
    <source>
        <dbReference type="ARBA" id="ARBA00029321"/>
    </source>
</evidence>
<dbReference type="RefSeq" id="WP_285765216.1">
    <property type="nucleotide sequence ID" value="NZ_BSYJ01000007.1"/>
</dbReference>
<feature type="active site" evidence="7">
    <location>
        <position position="384"/>
    </location>
</feature>
<keyword evidence="10" id="KW-1185">Reference proteome</keyword>
<evidence type="ECO:0000313" key="9">
    <source>
        <dbReference type="EMBL" id="GMG88607.1"/>
    </source>
</evidence>
<evidence type="ECO:0000256" key="7">
    <source>
        <dbReference type="HAMAP-Rule" id="MF_00473"/>
    </source>
</evidence>
<dbReference type="InterPro" id="IPR018189">
    <property type="entry name" value="Phosphoglucose_isomerase_CS"/>
</dbReference>
<accession>A0ABQ6M2Q4</accession>
<dbReference type="PROSITE" id="PS00765">
    <property type="entry name" value="P_GLUCOSE_ISOMERASE_1"/>
    <property type="match status" value="1"/>
</dbReference>
<gene>
    <name evidence="9" type="primary">pgi_2</name>
    <name evidence="7" type="synonym">pgi</name>
    <name evidence="9" type="ORF">MNKW57_29280</name>
</gene>
<feature type="active site" description="Proton donor" evidence="7">
    <location>
        <position position="353"/>
    </location>
</feature>
<dbReference type="PANTHER" id="PTHR11469:SF1">
    <property type="entry name" value="GLUCOSE-6-PHOSPHATE ISOMERASE"/>
    <property type="match status" value="1"/>
</dbReference>
<comment type="pathway">
    <text evidence="7">Carbohydrate biosynthesis; gluconeogenesis.</text>
</comment>
<name>A0ABQ6M2Q4_9GAMM</name>
<dbReference type="NCBIfam" id="NF001211">
    <property type="entry name" value="PRK00179.1"/>
    <property type="match status" value="1"/>
</dbReference>
<dbReference type="Pfam" id="PF00342">
    <property type="entry name" value="PGI"/>
    <property type="match status" value="1"/>
</dbReference>
<dbReference type="EMBL" id="BSYJ01000007">
    <property type="protein sequence ID" value="GMG88607.1"/>
    <property type="molecule type" value="Genomic_DNA"/>
</dbReference>
<organism evidence="9 10">
    <name type="scientific">Biformimicrobium ophioploci</name>
    <dbReference type="NCBI Taxonomy" id="3036711"/>
    <lineage>
        <taxon>Bacteria</taxon>
        <taxon>Pseudomonadati</taxon>
        <taxon>Pseudomonadota</taxon>
        <taxon>Gammaproteobacteria</taxon>
        <taxon>Cellvibrionales</taxon>
        <taxon>Microbulbiferaceae</taxon>
        <taxon>Biformimicrobium</taxon>
    </lineage>
</organism>
<keyword evidence="3 7" id="KW-0312">Gluconeogenesis</keyword>
<dbReference type="Gene3D" id="3.40.50.10490">
    <property type="entry name" value="Glucose-6-phosphate isomerase like protein, domain 1"/>
    <property type="match status" value="2"/>
</dbReference>
<evidence type="ECO:0000256" key="8">
    <source>
        <dbReference type="RuleBase" id="RU000612"/>
    </source>
</evidence>
<dbReference type="PANTHER" id="PTHR11469">
    <property type="entry name" value="GLUCOSE-6-PHOSPHATE ISOMERASE"/>
    <property type="match status" value="1"/>
</dbReference>
<dbReference type="PRINTS" id="PR00662">
    <property type="entry name" value="G6PISOMERASE"/>
</dbReference>
<protein>
    <recommendedName>
        <fullName evidence="7">Glucose-6-phosphate isomerase</fullName>
        <shortName evidence="7">GPI</shortName>
        <ecNumber evidence="7">5.3.1.9</ecNumber>
    </recommendedName>
    <alternativeName>
        <fullName evidence="7">Phosphoglucose isomerase</fullName>
        <shortName evidence="7">PGI</shortName>
    </alternativeName>
    <alternativeName>
        <fullName evidence="7">Phosphohexose isomerase</fullName>
        <shortName evidence="7">PHI</shortName>
    </alternativeName>
</protein>
<comment type="catalytic activity">
    <reaction evidence="6 7 8">
        <text>alpha-D-glucose 6-phosphate = beta-D-fructose 6-phosphate</text>
        <dbReference type="Rhea" id="RHEA:11816"/>
        <dbReference type="ChEBI" id="CHEBI:57634"/>
        <dbReference type="ChEBI" id="CHEBI:58225"/>
        <dbReference type="EC" id="5.3.1.9"/>
    </reaction>
</comment>
<dbReference type="InterPro" id="IPR046348">
    <property type="entry name" value="SIS_dom_sf"/>
</dbReference>
<evidence type="ECO:0000256" key="3">
    <source>
        <dbReference type="ARBA" id="ARBA00022432"/>
    </source>
</evidence>